<keyword evidence="2" id="KW-1133">Transmembrane helix</keyword>
<keyword evidence="4" id="KW-1185">Reference proteome</keyword>
<evidence type="ECO:0000313" key="3">
    <source>
        <dbReference type="EMBL" id="EKM57106.1"/>
    </source>
</evidence>
<keyword evidence="2" id="KW-0812">Transmembrane</keyword>
<keyword evidence="2" id="KW-0472">Membrane</keyword>
<evidence type="ECO:0000256" key="2">
    <source>
        <dbReference type="SAM" id="Phobius"/>
    </source>
</evidence>
<name>K5V3F3_PHACS</name>
<reference evidence="3 4" key="1">
    <citation type="journal article" date="2012" name="BMC Genomics">
        <title>Comparative genomics of the white-rot fungi, Phanerochaete carnosa and P. chrysosporium, to elucidate the genetic basis of the distinct wood types they colonize.</title>
        <authorList>
            <person name="Suzuki H."/>
            <person name="MacDonald J."/>
            <person name="Syed K."/>
            <person name="Salamov A."/>
            <person name="Hori C."/>
            <person name="Aerts A."/>
            <person name="Henrissat B."/>
            <person name="Wiebenga A."/>
            <person name="vanKuyk P.A."/>
            <person name="Barry K."/>
            <person name="Lindquist E."/>
            <person name="LaButti K."/>
            <person name="Lapidus A."/>
            <person name="Lucas S."/>
            <person name="Coutinho P."/>
            <person name="Gong Y."/>
            <person name="Samejima M."/>
            <person name="Mahadevan R."/>
            <person name="Abou-Zaid M."/>
            <person name="de Vries R.P."/>
            <person name="Igarashi K."/>
            <person name="Yadav J.S."/>
            <person name="Grigoriev I.V."/>
            <person name="Master E.R."/>
        </authorList>
    </citation>
    <scope>NUCLEOTIDE SEQUENCE [LARGE SCALE GENOMIC DNA]</scope>
    <source>
        <strain evidence="3 4">HHB-10118-sp</strain>
    </source>
</reference>
<dbReference type="GeneID" id="18916116"/>
<dbReference type="AlphaFoldDB" id="K5V3F3"/>
<sequence length="212" mass="23087">MAASTSSMRQVLVASQRALGRGVSVHAVRRRSMSTAAMALPLEEPSTIDLPIFDIFDAPSRLGESSKMLAEAARSRPERVASRAVERDGPARATVKSLPPPTIYDGPARPRGLALGPRVRGMHSRAMHTSEARELPSALPPPELFDGPSRLRPYTRDRISSDDSVSFATLLVGAAAAGTLAYTAWSKVEERAEQVKRQRAERRATYRQAHFS</sequence>
<organism evidence="3 4">
    <name type="scientific">Phanerochaete carnosa (strain HHB-10118-sp)</name>
    <name type="common">White-rot fungus</name>
    <name type="synonym">Peniophora carnosa</name>
    <dbReference type="NCBI Taxonomy" id="650164"/>
    <lineage>
        <taxon>Eukaryota</taxon>
        <taxon>Fungi</taxon>
        <taxon>Dikarya</taxon>
        <taxon>Basidiomycota</taxon>
        <taxon>Agaricomycotina</taxon>
        <taxon>Agaricomycetes</taxon>
        <taxon>Polyporales</taxon>
        <taxon>Phanerochaetaceae</taxon>
        <taxon>Phanerochaete</taxon>
    </lineage>
</organism>
<protein>
    <submittedName>
        <fullName evidence="3">Uncharacterized protein</fullName>
    </submittedName>
</protein>
<accession>K5V3F3</accession>
<dbReference type="InParanoid" id="K5V3F3"/>
<dbReference type="OrthoDB" id="3168922at2759"/>
<feature type="region of interest" description="Disordered" evidence="1">
    <location>
        <begin position="73"/>
        <end position="149"/>
    </location>
</feature>
<dbReference type="EMBL" id="JH930471">
    <property type="protein sequence ID" value="EKM57106.1"/>
    <property type="molecule type" value="Genomic_DNA"/>
</dbReference>
<dbReference type="KEGG" id="pco:PHACADRAFT_254669"/>
<feature type="compositionally biased region" description="Basic and acidic residues" evidence="1">
    <location>
        <begin position="73"/>
        <end position="90"/>
    </location>
</feature>
<evidence type="ECO:0000256" key="1">
    <source>
        <dbReference type="SAM" id="MobiDB-lite"/>
    </source>
</evidence>
<dbReference type="RefSeq" id="XP_007394931.1">
    <property type="nucleotide sequence ID" value="XM_007394869.1"/>
</dbReference>
<dbReference type="HOGENOM" id="CLU_1230307_0_0_1"/>
<gene>
    <name evidence="3" type="ORF">PHACADRAFT_254669</name>
</gene>
<dbReference type="Proteomes" id="UP000008370">
    <property type="component" value="Unassembled WGS sequence"/>
</dbReference>
<feature type="transmembrane region" description="Helical" evidence="2">
    <location>
        <begin position="165"/>
        <end position="185"/>
    </location>
</feature>
<proteinExistence type="predicted"/>
<evidence type="ECO:0000313" key="4">
    <source>
        <dbReference type="Proteomes" id="UP000008370"/>
    </source>
</evidence>